<dbReference type="Proteomes" id="UP001234216">
    <property type="component" value="Unassembled WGS sequence"/>
</dbReference>
<proteinExistence type="predicted"/>
<dbReference type="RefSeq" id="WP_306974439.1">
    <property type="nucleotide sequence ID" value="NZ_JAUSZV010000005.1"/>
</dbReference>
<accession>A0AAW8FCB1</accession>
<name>A0AAW8FCB1_9ACTN</name>
<sequence>MSTATPTHPDLPPEEVRQLAEQAVGRITTWTDASWARDRSRVWRADGAQAGVWYVKIHQNTRFHHREVDACVRVVTDLVRTLRNGRIAQCIHERTDIFLGDL</sequence>
<organism evidence="1 2">
    <name type="scientific">Streptomyces canus</name>
    <dbReference type="NCBI Taxonomy" id="58343"/>
    <lineage>
        <taxon>Bacteria</taxon>
        <taxon>Bacillati</taxon>
        <taxon>Actinomycetota</taxon>
        <taxon>Actinomycetes</taxon>
        <taxon>Kitasatosporales</taxon>
        <taxon>Streptomycetaceae</taxon>
        <taxon>Streptomyces</taxon>
        <taxon>Streptomyces aurantiacus group</taxon>
    </lineage>
</organism>
<evidence type="ECO:0000313" key="1">
    <source>
        <dbReference type="EMBL" id="MDQ0906577.1"/>
    </source>
</evidence>
<gene>
    <name evidence="1" type="ORF">QFZ22_002562</name>
</gene>
<protein>
    <recommendedName>
        <fullName evidence="3">Aminoglycoside phosphotransferase</fullName>
    </recommendedName>
</protein>
<evidence type="ECO:0008006" key="3">
    <source>
        <dbReference type="Google" id="ProtNLM"/>
    </source>
</evidence>
<dbReference type="AlphaFoldDB" id="A0AAW8FCB1"/>
<evidence type="ECO:0000313" key="2">
    <source>
        <dbReference type="Proteomes" id="UP001234216"/>
    </source>
</evidence>
<reference evidence="1" key="1">
    <citation type="submission" date="2023-07" db="EMBL/GenBank/DDBJ databases">
        <title>Comparative genomics of wheat-associated soil bacteria to identify genetic determinants of phenazine resistance.</title>
        <authorList>
            <person name="Mouncey N."/>
        </authorList>
    </citation>
    <scope>NUCLEOTIDE SEQUENCE</scope>
    <source>
        <strain evidence="1">V4I22</strain>
    </source>
</reference>
<comment type="caution">
    <text evidence="1">The sequence shown here is derived from an EMBL/GenBank/DDBJ whole genome shotgun (WGS) entry which is preliminary data.</text>
</comment>
<dbReference type="EMBL" id="JAUSZV010000005">
    <property type="protein sequence ID" value="MDQ0906577.1"/>
    <property type="molecule type" value="Genomic_DNA"/>
</dbReference>